<dbReference type="Proteomes" id="UP001302072">
    <property type="component" value="Chromosome"/>
</dbReference>
<evidence type="ECO:0000256" key="3">
    <source>
        <dbReference type="SAM" id="SignalP"/>
    </source>
</evidence>
<evidence type="ECO:0000259" key="4">
    <source>
        <dbReference type="Pfam" id="PF25023"/>
    </source>
</evidence>
<dbReference type="EMBL" id="CP115541">
    <property type="protein sequence ID" value="WNH52266.1"/>
    <property type="molecule type" value="Genomic_DNA"/>
</dbReference>
<keyword evidence="1" id="KW-0677">Repeat</keyword>
<dbReference type="Gene3D" id="2.180.10.10">
    <property type="entry name" value="RHS repeat-associated core"/>
    <property type="match status" value="1"/>
</dbReference>
<name>A0ABY9YN20_9GAMM</name>
<dbReference type="NCBIfam" id="TIGR03696">
    <property type="entry name" value="Rhs_assc_core"/>
    <property type="match status" value="1"/>
</dbReference>
<protein>
    <submittedName>
        <fullName evidence="5">Ig-like domain-containing protein</fullName>
    </submittedName>
</protein>
<feature type="region of interest" description="Disordered" evidence="2">
    <location>
        <begin position="728"/>
        <end position="747"/>
    </location>
</feature>
<dbReference type="InterPro" id="IPR016193">
    <property type="entry name" value="Cytidine_deaminase-like"/>
</dbReference>
<dbReference type="PANTHER" id="PTHR32305">
    <property type="match status" value="1"/>
</dbReference>
<reference evidence="5 6" key="1">
    <citation type="submission" date="2022-12" db="EMBL/GenBank/DDBJ databases">
        <title>Two new species, Stenotrophomonas aracearum and Stenotrophomonas oahuensis, isolated from Anthurium (Araceae family) in Hawaii.</title>
        <authorList>
            <person name="Chunag S.C."/>
            <person name="Dobhal S."/>
            <person name="Alvarez A."/>
            <person name="Arif M."/>
        </authorList>
    </citation>
    <scope>NUCLEOTIDE SEQUENCE [LARGE SCALE GENOMIC DNA]</scope>
    <source>
        <strain evidence="5 6">A5586</strain>
    </source>
</reference>
<evidence type="ECO:0000313" key="5">
    <source>
        <dbReference type="EMBL" id="WNH52266.1"/>
    </source>
</evidence>
<organism evidence="5 6">
    <name type="scientific">Stenotrophomonas oahuensis</name>
    <dbReference type="NCBI Taxonomy" id="3003271"/>
    <lineage>
        <taxon>Bacteria</taxon>
        <taxon>Pseudomonadati</taxon>
        <taxon>Pseudomonadota</taxon>
        <taxon>Gammaproteobacteria</taxon>
        <taxon>Lysobacterales</taxon>
        <taxon>Lysobacteraceae</taxon>
        <taxon>Stenotrophomonas</taxon>
    </lineage>
</organism>
<evidence type="ECO:0000313" key="6">
    <source>
        <dbReference type="Proteomes" id="UP001302072"/>
    </source>
</evidence>
<keyword evidence="6" id="KW-1185">Reference proteome</keyword>
<dbReference type="InterPro" id="IPR022385">
    <property type="entry name" value="Rhs_assc_core"/>
</dbReference>
<evidence type="ECO:0000256" key="2">
    <source>
        <dbReference type="SAM" id="MobiDB-lite"/>
    </source>
</evidence>
<accession>A0ABY9YN20</accession>
<dbReference type="Pfam" id="PF25023">
    <property type="entry name" value="TEN_YD-shell"/>
    <property type="match status" value="1"/>
</dbReference>
<dbReference type="InterPro" id="IPR013783">
    <property type="entry name" value="Ig-like_fold"/>
</dbReference>
<dbReference type="RefSeq" id="WP_311191471.1">
    <property type="nucleotide sequence ID" value="NZ_CP115541.1"/>
</dbReference>
<keyword evidence="3" id="KW-0732">Signal</keyword>
<dbReference type="Gene3D" id="2.60.40.10">
    <property type="entry name" value="Immunoglobulins"/>
    <property type="match status" value="1"/>
</dbReference>
<evidence type="ECO:0000256" key="1">
    <source>
        <dbReference type="ARBA" id="ARBA00022737"/>
    </source>
</evidence>
<sequence length="1025" mass="108164">MLQRSWGERLFAKALLLASLMLAVSDVMAQASLELTAPGGTTFTSPSGFDLMLVANDGSTGNTFEQVEFYWLTRNGDRIDFDQVMPSRIYHESGLPSGVYQYSLEGRAMYRDARGNERYKSILPIPRLTVTVLAGYGGITASASSCTIPWGQSSCPVTINWTSNAPAAQVFMSALDNSNMQLVGQGQSGAITASVTPAGQRFHLRNGAATFATTEARGIATVNQAPTISIATPTAGAMFPAGASVPISASAADSDDGVGRVDLKVDGTTVASLTSPPYSTRLTTLAPGTHTVTATAIDTRGTSTTSAPVSISVSTIPGTTLTRRYVYDSHQRLCKSIEPETGSTVMGYDAAGNLAWSAAGLDLPSTTSCDLAAAEASGRAVRRTYDARNRIATLRFPDRNGDVDYQYTPDGLVQQTTAYNDSGTTTATSSYQYNKLRLLSGESLAQTGATTRSIGYGYSPNGHLAGQTYPSGRYIDYAPNAMGQATRAGDYASGVSYYPNGGIKQFTYGNGVVHTTTQNARRLPWRSVDSNIIGFETTLDANGNVIAIADLQLGATYGRQMQYDDRNRLIAAGSAMFGGDGWHRFSYDALDNIRSWSLGGVKADQYWFDAKNRLTNVRNEYGATTAGLSYDLQGNLHTKNGREYSFDYGNRLRAVVGSASYRYNAAGLRVLSTDSNGAKEESFYSTAGQLLSEIDELGGSFTETIYLSGSAIVQLQGSTVGTAVVYQHTDPQGSPTASSGPSGQLLQRTHYEPYGKPINRVVDGIGYAGHKMDADIDLSYMQQRYYDPNLARFLSADPESVDLGSGRNFNRFKYGNNSPYTFVDPDGRAESPYLMRLIIPGQVTWDNGVTAAEQGDYPMAIALGATAIAEAGMAVVTLGQGSAIMNSSRAVAQEIAAVSAARNAAQAARNAKAEGGAVAGLVTEAGEVFTGASTKAGGPGIATNRTVSDAAEQLAQSERSAVHGCCAEINAMSNAANAGAKLKGSRLATVRVSGGGKNKLMTPCATCQAVADKLGVVTVSPPLKP</sequence>
<gene>
    <name evidence="5" type="ORF">PDM29_18325</name>
</gene>
<feature type="domain" description="Teneurin-like YD-shell" evidence="4">
    <location>
        <begin position="727"/>
        <end position="817"/>
    </location>
</feature>
<proteinExistence type="predicted"/>
<dbReference type="SUPFAM" id="SSF53927">
    <property type="entry name" value="Cytidine deaminase-like"/>
    <property type="match status" value="1"/>
</dbReference>
<feature type="chain" id="PRO_5047235218" evidence="3">
    <location>
        <begin position="30"/>
        <end position="1025"/>
    </location>
</feature>
<feature type="signal peptide" evidence="3">
    <location>
        <begin position="1"/>
        <end position="29"/>
    </location>
</feature>
<dbReference type="InterPro" id="IPR056823">
    <property type="entry name" value="TEN-like_YD-shell"/>
</dbReference>
<dbReference type="InterPro" id="IPR050708">
    <property type="entry name" value="T6SS_VgrG/RHS"/>
</dbReference>
<feature type="compositionally biased region" description="Polar residues" evidence="2">
    <location>
        <begin position="729"/>
        <end position="747"/>
    </location>
</feature>
<dbReference type="Pfam" id="PF17957">
    <property type="entry name" value="Big_7"/>
    <property type="match status" value="1"/>
</dbReference>
<dbReference type="PANTHER" id="PTHR32305:SF15">
    <property type="entry name" value="PROTEIN RHSA-RELATED"/>
    <property type="match status" value="1"/>
</dbReference>